<dbReference type="EMBL" id="AUPC02000594">
    <property type="protein sequence ID" value="POG57938.1"/>
    <property type="molecule type" value="Genomic_DNA"/>
</dbReference>
<accession>A0A2P4NXW9</accession>
<sequence length="154" mass="18385">KKLNDNNKNNNNTIDQEYVKEFVKKVSKILFENFVYPSQDEYKLATEKYLKDENLEFICQFKKNQWIIFLKKNCPDLQQHKSIRGTFTSRVKDVMYSVFEETGHKLPSINTQASPSKIQEWKSKAEVKRCYNNLFKKVKDRQPTTYMSLIIDKL</sequence>
<protein>
    <submittedName>
        <fullName evidence="1">Uncharacterized protein</fullName>
    </submittedName>
</protein>
<reference evidence="1 2" key="1">
    <citation type="journal article" date="2013" name="Proc. Natl. Acad. Sci. U.S.A.">
        <title>Genome of an arbuscular mycorrhizal fungus provides insight into the oldest plant symbiosis.</title>
        <authorList>
            <person name="Tisserant E."/>
            <person name="Malbreil M."/>
            <person name="Kuo A."/>
            <person name="Kohler A."/>
            <person name="Symeonidi A."/>
            <person name="Balestrini R."/>
            <person name="Charron P."/>
            <person name="Duensing N."/>
            <person name="Frei Dit Frey N."/>
            <person name="Gianinazzi-Pearson V."/>
            <person name="Gilbert L.B."/>
            <person name="Handa Y."/>
            <person name="Herr J.R."/>
            <person name="Hijri M."/>
            <person name="Koul R."/>
            <person name="Kawaguchi M."/>
            <person name="Krajinski F."/>
            <person name="Lammers P.J."/>
            <person name="Masclaux F.G."/>
            <person name="Murat C."/>
            <person name="Morin E."/>
            <person name="Ndikumana S."/>
            <person name="Pagni M."/>
            <person name="Petitpierre D."/>
            <person name="Requena N."/>
            <person name="Rosikiewicz P."/>
            <person name="Riley R."/>
            <person name="Saito K."/>
            <person name="San Clemente H."/>
            <person name="Shapiro H."/>
            <person name="van Tuinen D."/>
            <person name="Becard G."/>
            <person name="Bonfante P."/>
            <person name="Paszkowski U."/>
            <person name="Shachar-Hill Y.Y."/>
            <person name="Tuskan G.A."/>
            <person name="Young P.W."/>
            <person name="Sanders I.R."/>
            <person name="Henrissat B."/>
            <person name="Rensing S.A."/>
            <person name="Grigoriev I.V."/>
            <person name="Corradi N."/>
            <person name="Roux C."/>
            <person name="Martin F."/>
        </authorList>
    </citation>
    <scope>NUCLEOTIDE SEQUENCE [LARGE SCALE GENOMIC DNA]</scope>
    <source>
        <strain evidence="1 2">DAOM 197198</strain>
    </source>
</reference>
<evidence type="ECO:0000313" key="2">
    <source>
        <dbReference type="Proteomes" id="UP000018888"/>
    </source>
</evidence>
<reference evidence="1 2" key="2">
    <citation type="journal article" date="2018" name="New Phytol.">
        <title>High intraspecific genome diversity in the model arbuscular mycorrhizal symbiont Rhizophagus irregularis.</title>
        <authorList>
            <person name="Chen E.C.H."/>
            <person name="Morin E."/>
            <person name="Beaudet D."/>
            <person name="Noel J."/>
            <person name="Yildirir G."/>
            <person name="Ndikumana S."/>
            <person name="Charron P."/>
            <person name="St-Onge C."/>
            <person name="Giorgi J."/>
            <person name="Kruger M."/>
            <person name="Marton T."/>
            <person name="Ropars J."/>
            <person name="Grigoriev I.V."/>
            <person name="Hainaut M."/>
            <person name="Henrissat B."/>
            <person name="Roux C."/>
            <person name="Martin F."/>
            <person name="Corradi N."/>
        </authorList>
    </citation>
    <scope>NUCLEOTIDE SEQUENCE [LARGE SCALE GENOMIC DNA]</scope>
    <source>
        <strain evidence="1 2">DAOM 197198</strain>
    </source>
</reference>
<keyword evidence="2" id="KW-1185">Reference proteome</keyword>
<name>A0A2P4NXW9_RHIID</name>
<dbReference type="VEuPathDB" id="FungiDB:RhiirFUN_014380"/>
<dbReference type="Proteomes" id="UP000018888">
    <property type="component" value="Unassembled WGS sequence"/>
</dbReference>
<feature type="non-terminal residue" evidence="1">
    <location>
        <position position="1"/>
    </location>
</feature>
<comment type="caution">
    <text evidence="1">The sequence shown here is derived from an EMBL/GenBank/DDBJ whole genome shotgun (WGS) entry which is preliminary data.</text>
</comment>
<organism evidence="1 2">
    <name type="scientific">Rhizophagus irregularis (strain DAOM 181602 / DAOM 197198 / MUCL 43194)</name>
    <name type="common">Arbuscular mycorrhizal fungus</name>
    <name type="synonym">Glomus intraradices</name>
    <dbReference type="NCBI Taxonomy" id="747089"/>
    <lineage>
        <taxon>Eukaryota</taxon>
        <taxon>Fungi</taxon>
        <taxon>Fungi incertae sedis</taxon>
        <taxon>Mucoromycota</taxon>
        <taxon>Glomeromycotina</taxon>
        <taxon>Glomeromycetes</taxon>
        <taxon>Glomerales</taxon>
        <taxon>Glomeraceae</taxon>
        <taxon>Rhizophagus</taxon>
    </lineage>
</organism>
<dbReference type="AlphaFoldDB" id="A0A2P4NXW9"/>
<proteinExistence type="predicted"/>
<evidence type="ECO:0000313" key="1">
    <source>
        <dbReference type="EMBL" id="POG57938.1"/>
    </source>
</evidence>
<gene>
    <name evidence="1" type="ORF">GLOIN_2v1735208</name>
</gene>